<comment type="caution">
    <text evidence="1">The sequence shown here is derived from an EMBL/GenBank/DDBJ whole genome shotgun (WGS) entry which is preliminary data.</text>
</comment>
<proteinExistence type="predicted"/>
<evidence type="ECO:0008006" key="3">
    <source>
        <dbReference type="Google" id="ProtNLM"/>
    </source>
</evidence>
<evidence type="ECO:0000313" key="2">
    <source>
        <dbReference type="Proteomes" id="UP000244956"/>
    </source>
</evidence>
<gene>
    <name evidence="1" type="ORF">DDZ16_06210</name>
</gene>
<name>A0A2U2BBT0_9BACT</name>
<sequence>MLLLLMGIVAEGDAQFASRPSHPMAPFIERMYEPRSKVIKEDTVRIKPRWFFPTHGKVQYAGSVGFLSVGLGYRLWEIYEPTLMYGHLSENFGGSSVGVQTISLKNSFFLTRSPWLKHFWPRAGLIVNWGNTNTTFKRLPPHYPKEYYFQNKVHLAPFWGGEWHIPVKDKHLTGVGLYFEFSALDAYLLEAIRTDYITLKDIWSLGLGVSFYFQ</sequence>
<dbReference type="Proteomes" id="UP000244956">
    <property type="component" value="Unassembled WGS sequence"/>
</dbReference>
<dbReference type="AlphaFoldDB" id="A0A2U2BBT0"/>
<accession>A0A2U2BBT0</accession>
<organism evidence="1 2">
    <name type="scientific">Marinilabilia rubra</name>
    <dbReference type="NCBI Taxonomy" id="2162893"/>
    <lineage>
        <taxon>Bacteria</taxon>
        <taxon>Pseudomonadati</taxon>
        <taxon>Bacteroidota</taxon>
        <taxon>Bacteroidia</taxon>
        <taxon>Marinilabiliales</taxon>
        <taxon>Marinilabiliaceae</taxon>
        <taxon>Marinilabilia</taxon>
    </lineage>
</organism>
<protein>
    <recommendedName>
        <fullName evidence="3">Outer membrane protein beta-barrel domain-containing protein</fullName>
    </recommendedName>
</protein>
<reference evidence="1 2" key="1">
    <citation type="submission" date="2018-05" db="EMBL/GenBank/DDBJ databases">
        <title>Marinilabilia rubrum sp. nov., isolated from saltern sediment.</title>
        <authorList>
            <person name="Zhang R."/>
        </authorList>
    </citation>
    <scope>NUCLEOTIDE SEQUENCE [LARGE SCALE GENOMIC DNA]</scope>
    <source>
        <strain evidence="1 2">WTE16</strain>
    </source>
</reference>
<evidence type="ECO:0000313" key="1">
    <source>
        <dbReference type="EMBL" id="PWE00518.1"/>
    </source>
</evidence>
<dbReference type="OrthoDB" id="5381546at2"/>
<keyword evidence="2" id="KW-1185">Reference proteome</keyword>
<dbReference type="EMBL" id="QEWP01000003">
    <property type="protein sequence ID" value="PWE00518.1"/>
    <property type="molecule type" value="Genomic_DNA"/>
</dbReference>